<organism evidence="5 6">
    <name type="scientific">Ferroglobus placidus (strain DSM 10642 / AEDII12DO)</name>
    <dbReference type="NCBI Taxonomy" id="589924"/>
    <lineage>
        <taxon>Archaea</taxon>
        <taxon>Methanobacteriati</taxon>
        <taxon>Methanobacteriota</taxon>
        <taxon>Archaeoglobi</taxon>
        <taxon>Archaeoglobales</taxon>
        <taxon>Archaeoglobaceae</taxon>
        <taxon>Ferroglobus</taxon>
    </lineage>
</organism>
<protein>
    <submittedName>
        <fullName evidence="5">Putative RNA methylase</fullName>
    </submittedName>
</protein>
<dbReference type="Gene3D" id="3.40.50.150">
    <property type="entry name" value="Vaccinia Virus protein VP39"/>
    <property type="match status" value="1"/>
</dbReference>
<dbReference type="PROSITE" id="PS00092">
    <property type="entry name" value="N6_MTASE"/>
    <property type="match status" value="1"/>
</dbReference>
<dbReference type="GO" id="GO:0003723">
    <property type="term" value="F:RNA binding"/>
    <property type="evidence" value="ECO:0007669"/>
    <property type="project" value="UniProtKB-UniRule"/>
</dbReference>
<dbReference type="InterPro" id="IPR004114">
    <property type="entry name" value="THUMP_dom"/>
</dbReference>
<dbReference type="Gene3D" id="3.30.2130.30">
    <property type="match status" value="1"/>
</dbReference>
<evidence type="ECO:0000259" key="4">
    <source>
        <dbReference type="PROSITE" id="PS51165"/>
    </source>
</evidence>
<keyword evidence="3" id="KW-0694">RNA-binding</keyword>
<dbReference type="PANTHER" id="PTHR47313:SF1">
    <property type="entry name" value="RIBOSOMAL RNA LARGE SUBUNIT METHYLTRANSFERASE K_L"/>
    <property type="match status" value="1"/>
</dbReference>
<dbReference type="Proteomes" id="UP000002613">
    <property type="component" value="Chromosome"/>
</dbReference>
<dbReference type="GO" id="GO:0008033">
    <property type="term" value="P:tRNA processing"/>
    <property type="evidence" value="ECO:0007669"/>
    <property type="project" value="UniProtKB-ARBA"/>
</dbReference>
<dbReference type="FunFam" id="3.40.50.150:FF:000409">
    <property type="entry name" value="RNA methylase, PF01170 family"/>
    <property type="match status" value="1"/>
</dbReference>
<keyword evidence="1 5" id="KW-0489">Methyltransferase</keyword>
<dbReference type="RefSeq" id="WP_012966032.1">
    <property type="nucleotide sequence ID" value="NC_013849.1"/>
</dbReference>
<dbReference type="PROSITE" id="PS51165">
    <property type="entry name" value="THUMP"/>
    <property type="match status" value="1"/>
</dbReference>
<keyword evidence="2" id="KW-0808">Transferase</keyword>
<dbReference type="STRING" id="589924.Ferp_1541"/>
<name>D3RYX9_FERPA</name>
<dbReference type="GO" id="GO:0070043">
    <property type="term" value="F:rRNA (guanine-N7-)-methyltransferase activity"/>
    <property type="evidence" value="ECO:0007669"/>
    <property type="project" value="TreeGrafter"/>
</dbReference>
<dbReference type="InterPro" id="IPR000241">
    <property type="entry name" value="RlmKL-like_Mtase"/>
</dbReference>
<sequence length="364" mass="41713">MIFYSTTAPGLEDVAAEELKELGCRIKEERKGKGRVFFEAEIEDIPKLNCFSRCSERIVLLLGRFKVEKLEDVYKAVKSIDFSFIKPEQSFAIRANRVGEHGFTSIDIAREAGQAVIDRYKEDFGVRLRVNLDEPDVIIRCDLVDDDFVVGVDTTGDEALHKRNYRIYQHPAPLNPTIASSLVRLSGWSHNYSLLDPMCGSGTILIEAGMIAKNIPVCKFRENYAYKKLFKLPEPEWEEKDVELKLYGMEKFKKHVEGARKIAEYVGIPVTYIQGDARKLDEYFDSIDFIVTNPPYGLRIARKGIIEDLYSKFLESASKVLEKKLVMITAEKNIARHYAEKFFEIKEERNVMYGGLNCSVFVLE</sequence>
<evidence type="ECO:0000313" key="6">
    <source>
        <dbReference type="Proteomes" id="UP000002613"/>
    </source>
</evidence>
<dbReference type="GeneID" id="8779062"/>
<evidence type="ECO:0000256" key="1">
    <source>
        <dbReference type="ARBA" id="ARBA00022603"/>
    </source>
</evidence>
<dbReference type="InterPro" id="IPR053485">
    <property type="entry name" value="tRNA_guanine-N2-MTase"/>
</dbReference>
<accession>D3RYX9</accession>
<dbReference type="GO" id="GO:0008990">
    <property type="term" value="F:rRNA (guanine-N2-)-methyltransferase activity"/>
    <property type="evidence" value="ECO:0007669"/>
    <property type="project" value="TreeGrafter"/>
</dbReference>
<dbReference type="AlphaFoldDB" id="D3RYX9"/>
<dbReference type="OrthoDB" id="7080at2157"/>
<dbReference type="InterPro" id="IPR029063">
    <property type="entry name" value="SAM-dependent_MTases_sf"/>
</dbReference>
<feature type="domain" description="THUMP" evidence="4">
    <location>
        <begin position="44"/>
        <end position="154"/>
    </location>
</feature>
<dbReference type="PRINTS" id="PR00507">
    <property type="entry name" value="N12N6MTFRASE"/>
</dbReference>
<dbReference type="SUPFAM" id="SSF143437">
    <property type="entry name" value="THUMP domain-like"/>
    <property type="match status" value="1"/>
</dbReference>
<evidence type="ECO:0000313" key="5">
    <source>
        <dbReference type="EMBL" id="ADC65692.1"/>
    </source>
</evidence>
<evidence type="ECO:0000256" key="3">
    <source>
        <dbReference type="PROSITE-ProRule" id="PRU00529"/>
    </source>
</evidence>
<dbReference type="SMART" id="SM00981">
    <property type="entry name" value="THUMP"/>
    <property type="match status" value="1"/>
</dbReference>
<reference evidence="5 6" key="2">
    <citation type="journal article" date="2011" name="Stand. Genomic Sci.">
        <title>Complete genome sequence of Ferroglobus placidus AEDII12DO.</title>
        <authorList>
            <person name="Anderson I."/>
            <person name="Risso C."/>
            <person name="Holmes D."/>
            <person name="Lucas S."/>
            <person name="Copeland A."/>
            <person name="Lapidus A."/>
            <person name="Cheng J.F."/>
            <person name="Bruce D."/>
            <person name="Goodwin L."/>
            <person name="Pitluck S."/>
            <person name="Saunders E."/>
            <person name="Brettin T."/>
            <person name="Detter J.C."/>
            <person name="Han C."/>
            <person name="Tapia R."/>
            <person name="Larimer F."/>
            <person name="Land M."/>
            <person name="Hauser L."/>
            <person name="Woyke T."/>
            <person name="Lovley D."/>
            <person name="Kyrpides N."/>
            <person name="Ivanova N."/>
        </authorList>
    </citation>
    <scope>NUCLEOTIDE SEQUENCE [LARGE SCALE GENOMIC DNA]</scope>
    <source>
        <strain evidence="6">DSM 10642 / AEDII12DO</strain>
    </source>
</reference>
<proteinExistence type="predicted"/>
<dbReference type="eggNOG" id="arCOG00048">
    <property type="taxonomic scope" value="Archaea"/>
</dbReference>
<dbReference type="InterPro" id="IPR002052">
    <property type="entry name" value="DNA_methylase_N6_adenine_CS"/>
</dbReference>
<dbReference type="EMBL" id="CP001899">
    <property type="protein sequence ID" value="ADC65692.1"/>
    <property type="molecule type" value="Genomic_DNA"/>
</dbReference>
<dbReference type="PANTHER" id="PTHR47313">
    <property type="entry name" value="RIBOSOMAL RNA LARGE SUBUNIT METHYLTRANSFERASE K/L"/>
    <property type="match status" value="1"/>
</dbReference>
<dbReference type="Pfam" id="PF01170">
    <property type="entry name" value="UPF0020"/>
    <property type="match status" value="1"/>
</dbReference>
<gene>
    <name evidence="5" type="ordered locus">Ferp_1541</name>
</gene>
<dbReference type="CDD" id="cd11715">
    <property type="entry name" value="THUMP_AdoMetMT"/>
    <property type="match status" value="1"/>
</dbReference>
<evidence type="ECO:0000256" key="2">
    <source>
        <dbReference type="ARBA" id="ARBA00022679"/>
    </source>
</evidence>
<dbReference type="PaxDb" id="589924-Ferp_1541"/>
<dbReference type="Pfam" id="PF02926">
    <property type="entry name" value="THUMP"/>
    <property type="match status" value="1"/>
</dbReference>
<dbReference type="PROSITE" id="PS01261">
    <property type="entry name" value="UPF0020"/>
    <property type="match status" value="1"/>
</dbReference>
<dbReference type="InterPro" id="IPR053943">
    <property type="entry name" value="RlmKL-like_Mtase_CS"/>
</dbReference>
<dbReference type="SUPFAM" id="SSF53335">
    <property type="entry name" value="S-adenosyl-L-methionine-dependent methyltransferases"/>
    <property type="match status" value="1"/>
</dbReference>
<dbReference type="NCBIfam" id="NF040721">
    <property type="entry name" value="Trm14_Arch"/>
    <property type="match status" value="1"/>
</dbReference>
<reference evidence="6" key="1">
    <citation type="submission" date="2010-02" db="EMBL/GenBank/DDBJ databases">
        <title>Complete sequence of Ferroglobus placidus DSM 10642.</title>
        <authorList>
            <consortium name="US DOE Joint Genome Institute"/>
            <person name="Lucas S."/>
            <person name="Copeland A."/>
            <person name="Lapidus A."/>
            <person name="Cheng J.-F."/>
            <person name="Bruce D."/>
            <person name="Goodwin L."/>
            <person name="Pitluck S."/>
            <person name="Saunders E."/>
            <person name="Brettin T."/>
            <person name="Detter J.C."/>
            <person name="Han C."/>
            <person name="Tapia R."/>
            <person name="Larimer F."/>
            <person name="Land M."/>
            <person name="Hauser L."/>
            <person name="Kyrpides N."/>
            <person name="Ivanova N."/>
            <person name="Holmes D."/>
            <person name="Lovley D."/>
            <person name="Kyrpides N."/>
            <person name="Anderson I.J."/>
            <person name="Woyke T."/>
        </authorList>
    </citation>
    <scope>NUCLEOTIDE SEQUENCE [LARGE SCALE GENOMIC DNA]</scope>
    <source>
        <strain evidence="6">DSM 10642 / AEDII12DO</strain>
    </source>
</reference>
<dbReference type="KEGG" id="fpl:Ferp_1541"/>
<dbReference type="Pfam" id="PF22020">
    <property type="entry name" value="RlmL_1st"/>
    <property type="match status" value="1"/>
</dbReference>
<dbReference type="HOGENOM" id="CLU_032119_0_0_2"/>
<keyword evidence="6" id="KW-1185">Reference proteome</keyword>
<dbReference type="InterPro" id="IPR054170">
    <property type="entry name" value="RlmL_1st"/>
</dbReference>